<evidence type="ECO:0000256" key="1">
    <source>
        <dbReference type="ARBA" id="ARBA00005046"/>
    </source>
</evidence>
<name>A0A091C1C2_9GAMM</name>
<comment type="function">
    <text evidence="3">Catalyzes the conversion of (8S)-3',8-cyclo-7,8-dihydroguanosine 5'-triphosphate to cyclic pyranopterin monophosphate (cPMP).</text>
</comment>
<dbReference type="InterPro" id="IPR036522">
    <property type="entry name" value="MoaC_sf"/>
</dbReference>
<gene>
    <name evidence="5" type="ORF">P873_07035</name>
</gene>
<evidence type="ECO:0000256" key="2">
    <source>
        <dbReference type="ARBA" id="ARBA00023150"/>
    </source>
</evidence>
<evidence type="ECO:0000256" key="3">
    <source>
        <dbReference type="ARBA" id="ARBA00055087"/>
    </source>
</evidence>
<evidence type="ECO:0000313" key="5">
    <source>
        <dbReference type="EMBL" id="KFN50410.1"/>
    </source>
</evidence>
<feature type="domain" description="Molybdopterin cofactor biosynthesis C (MoaC)" evidence="4">
    <location>
        <begin position="17"/>
        <end position="153"/>
    </location>
</feature>
<keyword evidence="6" id="KW-1185">Reference proteome</keyword>
<dbReference type="eggNOG" id="COG0315">
    <property type="taxonomic scope" value="Bacteria"/>
</dbReference>
<dbReference type="SUPFAM" id="SSF55040">
    <property type="entry name" value="Molybdenum cofactor biosynthesis protein C, MoaC"/>
    <property type="match status" value="1"/>
</dbReference>
<dbReference type="InterPro" id="IPR002820">
    <property type="entry name" value="Mopterin_CF_biosynth-C_dom"/>
</dbReference>
<dbReference type="STRING" id="1121013.GCA_000426365_01858"/>
<keyword evidence="2" id="KW-0501">Molybdenum cofactor biosynthesis</keyword>
<dbReference type="GO" id="GO:0006777">
    <property type="term" value="P:Mo-molybdopterin cofactor biosynthetic process"/>
    <property type="evidence" value="ECO:0007669"/>
    <property type="project" value="UniProtKB-KW"/>
</dbReference>
<dbReference type="NCBIfam" id="TIGR00581">
    <property type="entry name" value="moaC"/>
    <property type="match status" value="1"/>
</dbReference>
<proteinExistence type="predicted"/>
<sequence>MSAKKLTHVDARGRPSMVDVGDKAVTARAAAAECRLRFPAAVAASLRAGGMATKKGAVIDTAIVAGTMAVKRTHELIPFCHPLPIDGCRFDVGWHDERTLRIECGVRTTHRTGVEMEALTGATVAALTVYDMCKALSHAIVIGPAKLLGKRGGRRDFGEAG</sequence>
<protein>
    <recommendedName>
        <fullName evidence="4">Molybdopterin cofactor biosynthesis C (MoaC) domain-containing protein</fullName>
    </recommendedName>
</protein>
<dbReference type="AlphaFoldDB" id="A0A091C1C2"/>
<accession>A0A091C1C2</accession>
<dbReference type="Gene3D" id="3.30.70.640">
    <property type="entry name" value="Molybdopterin cofactor biosynthesis C (MoaC) domain"/>
    <property type="match status" value="1"/>
</dbReference>
<dbReference type="OrthoDB" id="9794429at2"/>
<comment type="pathway">
    <text evidence="1">Cofactor biosynthesis; molybdopterin biosynthesis.</text>
</comment>
<evidence type="ECO:0000259" key="4">
    <source>
        <dbReference type="Pfam" id="PF01967"/>
    </source>
</evidence>
<dbReference type="Proteomes" id="UP000029391">
    <property type="component" value="Unassembled WGS sequence"/>
</dbReference>
<organism evidence="5 6">
    <name type="scientific">Arenimonas composti TR7-09 = DSM 18010</name>
    <dbReference type="NCBI Taxonomy" id="1121013"/>
    <lineage>
        <taxon>Bacteria</taxon>
        <taxon>Pseudomonadati</taxon>
        <taxon>Pseudomonadota</taxon>
        <taxon>Gammaproteobacteria</taxon>
        <taxon>Lysobacterales</taxon>
        <taxon>Lysobacteraceae</taxon>
        <taxon>Arenimonas</taxon>
    </lineage>
</organism>
<dbReference type="UniPathway" id="UPA00344"/>
<dbReference type="InterPro" id="IPR023045">
    <property type="entry name" value="MoaC"/>
</dbReference>
<dbReference type="EMBL" id="AWXU01000020">
    <property type="protein sequence ID" value="KFN50410.1"/>
    <property type="molecule type" value="Genomic_DNA"/>
</dbReference>
<reference evidence="5 6" key="1">
    <citation type="submission" date="2013-09" db="EMBL/GenBank/DDBJ databases">
        <title>Genome sequencing of Arenimonas composti.</title>
        <authorList>
            <person name="Chen F."/>
            <person name="Wang G."/>
        </authorList>
    </citation>
    <scope>NUCLEOTIDE SEQUENCE [LARGE SCALE GENOMIC DNA]</scope>
    <source>
        <strain evidence="5 6">TR7-09</strain>
    </source>
</reference>
<dbReference type="Pfam" id="PF01967">
    <property type="entry name" value="MoaC"/>
    <property type="match status" value="1"/>
</dbReference>
<dbReference type="RefSeq" id="WP_026817722.1">
    <property type="nucleotide sequence ID" value="NZ_AWXU01000020.1"/>
</dbReference>
<evidence type="ECO:0000313" key="6">
    <source>
        <dbReference type="Proteomes" id="UP000029391"/>
    </source>
</evidence>
<comment type="caution">
    <text evidence="5">The sequence shown here is derived from an EMBL/GenBank/DDBJ whole genome shotgun (WGS) entry which is preliminary data.</text>
</comment>
<dbReference type="NCBIfam" id="NF006870">
    <property type="entry name" value="PRK09364.1"/>
    <property type="match status" value="1"/>
</dbReference>